<gene>
    <name evidence="3" type="ORF">HH308_10415</name>
</gene>
<keyword evidence="2" id="KW-0560">Oxidoreductase</keyword>
<dbReference type="RefSeq" id="WP_170194140.1">
    <property type="nucleotide sequence ID" value="NZ_JABBNB010000009.1"/>
</dbReference>
<dbReference type="InterPro" id="IPR002347">
    <property type="entry name" value="SDR_fam"/>
</dbReference>
<dbReference type="Proteomes" id="UP000550729">
    <property type="component" value="Unassembled WGS sequence"/>
</dbReference>
<dbReference type="EMBL" id="JABBNB010000009">
    <property type="protein sequence ID" value="NMO01625.1"/>
    <property type="molecule type" value="Genomic_DNA"/>
</dbReference>
<comment type="caution">
    <text evidence="3">The sequence shown here is derived from an EMBL/GenBank/DDBJ whole genome shotgun (WGS) entry which is preliminary data.</text>
</comment>
<reference evidence="3 4" key="1">
    <citation type="submission" date="2020-04" db="EMBL/GenBank/DDBJ databases">
        <title>Gordonia sp. nov. TBRC 11910.</title>
        <authorList>
            <person name="Suriyachadkun C."/>
        </authorList>
    </citation>
    <scope>NUCLEOTIDE SEQUENCE [LARGE SCALE GENOMIC DNA]</scope>
    <source>
        <strain evidence="3 4">TBRC 11910</strain>
    </source>
</reference>
<dbReference type="PRINTS" id="PR00081">
    <property type="entry name" value="GDHRDH"/>
</dbReference>
<dbReference type="PRINTS" id="PR00080">
    <property type="entry name" value="SDRFAMILY"/>
</dbReference>
<name>A0A848KXP5_9ACTN</name>
<proteinExistence type="inferred from homology"/>
<evidence type="ECO:0000313" key="3">
    <source>
        <dbReference type="EMBL" id="NMO01625.1"/>
    </source>
</evidence>
<accession>A0A848KXP5</accession>
<dbReference type="PROSITE" id="PS00061">
    <property type="entry name" value="ADH_SHORT"/>
    <property type="match status" value="1"/>
</dbReference>
<dbReference type="InterPro" id="IPR036291">
    <property type="entry name" value="NAD(P)-bd_dom_sf"/>
</dbReference>
<dbReference type="GO" id="GO:0016491">
    <property type="term" value="F:oxidoreductase activity"/>
    <property type="evidence" value="ECO:0007669"/>
    <property type="project" value="UniProtKB-KW"/>
</dbReference>
<evidence type="ECO:0000256" key="2">
    <source>
        <dbReference type="ARBA" id="ARBA00023002"/>
    </source>
</evidence>
<organism evidence="3 4">
    <name type="scientific">Gordonia asplenii</name>
    <dbReference type="NCBI Taxonomy" id="2725283"/>
    <lineage>
        <taxon>Bacteria</taxon>
        <taxon>Bacillati</taxon>
        <taxon>Actinomycetota</taxon>
        <taxon>Actinomycetes</taxon>
        <taxon>Mycobacteriales</taxon>
        <taxon>Gordoniaceae</taxon>
        <taxon>Gordonia</taxon>
    </lineage>
</organism>
<dbReference type="FunFam" id="3.40.50.720:FF:000084">
    <property type="entry name" value="Short-chain dehydrogenase reductase"/>
    <property type="match status" value="1"/>
</dbReference>
<dbReference type="Gene3D" id="3.40.50.720">
    <property type="entry name" value="NAD(P)-binding Rossmann-like Domain"/>
    <property type="match status" value="1"/>
</dbReference>
<dbReference type="PANTHER" id="PTHR24321:SF8">
    <property type="entry name" value="ESTRADIOL 17-BETA-DEHYDROGENASE 8-RELATED"/>
    <property type="match status" value="1"/>
</dbReference>
<keyword evidence="4" id="KW-1185">Reference proteome</keyword>
<dbReference type="Pfam" id="PF13561">
    <property type="entry name" value="adh_short_C2"/>
    <property type="match status" value="1"/>
</dbReference>
<evidence type="ECO:0000313" key="4">
    <source>
        <dbReference type="Proteomes" id="UP000550729"/>
    </source>
</evidence>
<dbReference type="AlphaFoldDB" id="A0A848KXP5"/>
<dbReference type="SUPFAM" id="SSF51735">
    <property type="entry name" value="NAD(P)-binding Rossmann-fold domains"/>
    <property type="match status" value="1"/>
</dbReference>
<protein>
    <submittedName>
        <fullName evidence="3">SDR family oxidoreductase</fullName>
    </submittedName>
</protein>
<dbReference type="InterPro" id="IPR020904">
    <property type="entry name" value="Sc_DH/Rdtase_CS"/>
</dbReference>
<dbReference type="CDD" id="cd05233">
    <property type="entry name" value="SDR_c"/>
    <property type="match status" value="1"/>
</dbReference>
<evidence type="ECO:0000256" key="1">
    <source>
        <dbReference type="ARBA" id="ARBA00006484"/>
    </source>
</evidence>
<sequence length="256" mass="27031">MRLNEKLAIVTAGGSGMGRAGCELFAKEGATVAVVDINEENIAATVDAITSDGGKAKGFKANLADVDDTKRVIAESTDWLGGLDLLWSHAGTTGPSAFEDLPMKDYEFAMDLNVRSSVVCASESIQHMRRRGGGSIVFTSSMGGLVGSTMSPTYSVTKFGIVGLTMSLAQRYALEKIRVNAVCPGPIETPMMPSFFSRPGDEAKAEDNLKRVMGLVPMGRVAQPIEVAYAVLFLLSDEASFITGVPLPVDGGVVCR</sequence>
<comment type="similarity">
    <text evidence="1">Belongs to the short-chain dehydrogenases/reductases (SDR) family.</text>
</comment>
<dbReference type="PANTHER" id="PTHR24321">
    <property type="entry name" value="DEHYDROGENASES, SHORT CHAIN"/>
    <property type="match status" value="1"/>
</dbReference>